<organism evidence="1 2">
    <name type="scientific">Bacillus mycoides</name>
    <dbReference type="NCBI Taxonomy" id="1405"/>
    <lineage>
        <taxon>Bacteria</taxon>
        <taxon>Bacillati</taxon>
        <taxon>Bacillota</taxon>
        <taxon>Bacilli</taxon>
        <taxon>Bacillales</taxon>
        <taxon>Bacillaceae</taxon>
        <taxon>Bacillus</taxon>
        <taxon>Bacillus cereus group</taxon>
    </lineage>
</organism>
<comment type="caution">
    <text evidence="1">The sequence shown here is derived from an EMBL/GenBank/DDBJ whole genome shotgun (WGS) entry which is preliminary data.</text>
</comment>
<dbReference type="RefSeq" id="WP_016126970.1">
    <property type="nucleotide sequence ID" value="NZ_CM125442.1"/>
</dbReference>
<evidence type="ECO:0000313" key="2">
    <source>
        <dbReference type="Proteomes" id="UP000236165"/>
    </source>
</evidence>
<reference evidence="1 2" key="1">
    <citation type="submission" date="2016-10" db="EMBL/GenBank/DDBJ databases">
        <title>Genome Sequence of Bacillus weihenstephanensis GM6LP.</title>
        <authorList>
            <person name="Poehlein A."/>
            <person name="Wemheuer F."/>
            <person name="Hollensteiner J."/>
            <person name="Wemheuer B."/>
        </authorList>
    </citation>
    <scope>NUCLEOTIDE SEQUENCE [LARGE SCALE GENOMIC DNA]</scope>
    <source>
        <strain evidence="1 2">GM6LP</strain>
    </source>
</reference>
<dbReference type="EMBL" id="MKZQ01000080">
    <property type="protein sequence ID" value="PJN62969.1"/>
    <property type="molecule type" value="Genomic_DNA"/>
</dbReference>
<dbReference type="Proteomes" id="UP000236165">
    <property type="component" value="Unassembled WGS sequence"/>
</dbReference>
<dbReference type="AlphaFoldDB" id="A0AAP8GS76"/>
<gene>
    <name evidence="1" type="ORF">BACWE_51630</name>
</gene>
<proteinExistence type="predicted"/>
<protein>
    <submittedName>
        <fullName evidence="1">Uncharacterized protein</fullName>
    </submittedName>
</protein>
<dbReference type="KEGG" id="bmyo:BG05_3525"/>
<accession>A0AAP8GS76</accession>
<evidence type="ECO:0000313" key="1">
    <source>
        <dbReference type="EMBL" id="PJN62969.1"/>
    </source>
</evidence>
<name>A0AAP8GS76_BACMY</name>
<sequence>MFYLTDATEKAFETALANHDKPEGTVVFEALLEGKSPISLTINININRVGKTEGNWIKISRNHKTISVSYTFKITYLSILLSTSKYL</sequence>